<dbReference type="GO" id="GO:0005886">
    <property type="term" value="C:plasma membrane"/>
    <property type="evidence" value="ECO:0007669"/>
    <property type="project" value="UniProtKB-SubCell"/>
</dbReference>
<evidence type="ECO:0000256" key="3">
    <source>
        <dbReference type="ARBA" id="ARBA00022448"/>
    </source>
</evidence>
<feature type="transmembrane region" description="Helical" evidence="8">
    <location>
        <begin position="69"/>
        <end position="87"/>
    </location>
</feature>
<keyword evidence="8" id="KW-0997">Cell inner membrane</keyword>
<dbReference type="Gene3D" id="1.20.1720.10">
    <property type="entry name" value="Multidrug resistance protein D"/>
    <property type="match status" value="1"/>
</dbReference>
<feature type="transmembrane region" description="Helical" evidence="8">
    <location>
        <begin position="239"/>
        <end position="260"/>
    </location>
</feature>
<dbReference type="InterPro" id="IPR036259">
    <property type="entry name" value="MFS_trans_sf"/>
</dbReference>
<keyword evidence="4" id="KW-1003">Cell membrane</keyword>
<dbReference type="CDD" id="cd17320">
    <property type="entry name" value="MFS_MdfA_MDR_like"/>
    <property type="match status" value="1"/>
</dbReference>
<evidence type="ECO:0000259" key="9">
    <source>
        <dbReference type="PROSITE" id="PS50850"/>
    </source>
</evidence>
<dbReference type="Pfam" id="PF07690">
    <property type="entry name" value="MFS_1"/>
    <property type="match status" value="1"/>
</dbReference>
<comment type="subcellular location">
    <subcellularLocation>
        <location evidence="8">Cell inner membrane</location>
        <topology evidence="8">Multi-pass membrane protein</topology>
    </subcellularLocation>
    <subcellularLocation>
        <location evidence="1">Cell membrane</location>
        <topology evidence="1">Multi-pass membrane protein</topology>
    </subcellularLocation>
</comment>
<dbReference type="Proteomes" id="UP000295399">
    <property type="component" value="Unassembled WGS sequence"/>
</dbReference>
<dbReference type="NCBIfam" id="TIGR00710">
    <property type="entry name" value="efflux_Bcr_CflA"/>
    <property type="match status" value="1"/>
</dbReference>
<dbReference type="AlphaFoldDB" id="A0A4R2PF29"/>
<feature type="transmembrane region" description="Helical" evidence="8">
    <location>
        <begin position="99"/>
        <end position="118"/>
    </location>
</feature>
<dbReference type="FunCoup" id="A0A4R2PF29">
    <property type="interactions" value="95"/>
</dbReference>
<dbReference type="GO" id="GO:0042910">
    <property type="term" value="F:xenobiotic transmembrane transporter activity"/>
    <property type="evidence" value="ECO:0007669"/>
    <property type="project" value="InterPro"/>
</dbReference>
<dbReference type="InterPro" id="IPR004812">
    <property type="entry name" value="Efflux_drug-R_Bcr/CmlA"/>
</dbReference>
<feature type="transmembrane region" description="Helical" evidence="8">
    <location>
        <begin position="328"/>
        <end position="347"/>
    </location>
</feature>
<feature type="transmembrane region" description="Helical" evidence="8">
    <location>
        <begin position="124"/>
        <end position="145"/>
    </location>
</feature>
<protein>
    <recommendedName>
        <fullName evidence="8">Bcr/CflA family efflux transporter</fullName>
    </recommendedName>
</protein>
<organism evidence="10 11">
    <name type="scientific">Rhodothalassium salexigens DSM 2132</name>
    <dbReference type="NCBI Taxonomy" id="1188247"/>
    <lineage>
        <taxon>Bacteria</taxon>
        <taxon>Pseudomonadati</taxon>
        <taxon>Pseudomonadota</taxon>
        <taxon>Alphaproteobacteria</taxon>
        <taxon>Rhodothalassiales</taxon>
        <taxon>Rhodothalassiaceae</taxon>
        <taxon>Rhodothalassium</taxon>
    </lineage>
</organism>
<feature type="transmembrane region" description="Helical" evidence="8">
    <location>
        <begin position="272"/>
        <end position="290"/>
    </location>
</feature>
<dbReference type="PANTHER" id="PTHR23502">
    <property type="entry name" value="MAJOR FACILITATOR SUPERFAMILY"/>
    <property type="match status" value="1"/>
</dbReference>
<dbReference type="RefSeq" id="WP_132708549.1">
    <property type="nucleotide sequence ID" value="NZ_JACIGF010000006.1"/>
</dbReference>
<evidence type="ECO:0000256" key="8">
    <source>
        <dbReference type="RuleBase" id="RU365088"/>
    </source>
</evidence>
<feature type="transmembrane region" description="Helical" evidence="8">
    <location>
        <begin position="185"/>
        <end position="207"/>
    </location>
</feature>
<dbReference type="InterPro" id="IPR020846">
    <property type="entry name" value="MFS_dom"/>
</dbReference>
<evidence type="ECO:0000256" key="1">
    <source>
        <dbReference type="ARBA" id="ARBA00004651"/>
    </source>
</evidence>
<dbReference type="PRINTS" id="PR01035">
    <property type="entry name" value="TCRTETA"/>
</dbReference>
<dbReference type="SUPFAM" id="SSF103473">
    <property type="entry name" value="MFS general substrate transporter"/>
    <property type="match status" value="1"/>
</dbReference>
<keyword evidence="7 8" id="KW-0472">Membrane</keyword>
<feature type="transmembrane region" description="Helical" evidence="8">
    <location>
        <begin position="359"/>
        <end position="383"/>
    </location>
</feature>
<evidence type="ECO:0000313" key="10">
    <source>
        <dbReference type="EMBL" id="TCP33882.1"/>
    </source>
</evidence>
<dbReference type="PANTHER" id="PTHR23502:SF132">
    <property type="entry name" value="POLYAMINE TRANSPORTER 2-RELATED"/>
    <property type="match status" value="1"/>
</dbReference>
<feature type="transmembrane region" description="Helical" evidence="8">
    <location>
        <begin position="31"/>
        <end position="49"/>
    </location>
</feature>
<dbReference type="InterPro" id="IPR011701">
    <property type="entry name" value="MFS"/>
</dbReference>
<dbReference type="InterPro" id="IPR001958">
    <property type="entry name" value="Tet-R_TetA/multi-R_MdtG-like"/>
</dbReference>
<feature type="transmembrane region" description="Helical" evidence="8">
    <location>
        <begin position="157"/>
        <end position="179"/>
    </location>
</feature>
<keyword evidence="6 8" id="KW-1133">Transmembrane helix</keyword>
<dbReference type="OrthoDB" id="9800416at2"/>
<evidence type="ECO:0000256" key="4">
    <source>
        <dbReference type="ARBA" id="ARBA00022475"/>
    </source>
</evidence>
<comment type="caution">
    <text evidence="10">The sequence shown here is derived from an EMBL/GenBank/DDBJ whole genome shotgun (WGS) entry which is preliminary data.</text>
</comment>
<dbReference type="GO" id="GO:1990961">
    <property type="term" value="P:xenobiotic detoxification by transmembrane export across the plasma membrane"/>
    <property type="evidence" value="ECO:0007669"/>
    <property type="project" value="InterPro"/>
</dbReference>
<reference evidence="10 11" key="1">
    <citation type="submission" date="2019-03" db="EMBL/GenBank/DDBJ databases">
        <title>Genomic Encyclopedia of Type Strains, Phase IV (KMG-IV): sequencing the most valuable type-strain genomes for metagenomic binning, comparative biology and taxonomic classification.</title>
        <authorList>
            <person name="Goeker M."/>
        </authorList>
    </citation>
    <scope>NUCLEOTIDE SEQUENCE [LARGE SCALE GENOMIC DNA]</scope>
    <source>
        <strain evidence="10 11">DSM 2132</strain>
    </source>
</reference>
<feature type="domain" description="Major facilitator superfamily (MFS) profile" evidence="9">
    <location>
        <begin position="33"/>
        <end position="421"/>
    </location>
</feature>
<accession>A0A4R2PF29</accession>
<evidence type="ECO:0000313" key="11">
    <source>
        <dbReference type="Proteomes" id="UP000295399"/>
    </source>
</evidence>
<feature type="transmembrane region" description="Helical" evidence="8">
    <location>
        <begin position="302"/>
        <end position="322"/>
    </location>
</feature>
<dbReference type="InParanoid" id="A0A4R2PF29"/>
<evidence type="ECO:0000256" key="7">
    <source>
        <dbReference type="ARBA" id="ARBA00023136"/>
    </source>
</evidence>
<keyword evidence="11" id="KW-1185">Reference proteome</keyword>
<name>A0A4R2PF29_RHOSA</name>
<feature type="transmembrane region" description="Helical" evidence="8">
    <location>
        <begin position="395"/>
        <end position="415"/>
    </location>
</feature>
<dbReference type="PROSITE" id="PS50850">
    <property type="entry name" value="MFS"/>
    <property type="match status" value="1"/>
</dbReference>
<dbReference type="EMBL" id="SLXO01000006">
    <property type="protein sequence ID" value="TCP33882.1"/>
    <property type="molecule type" value="Genomic_DNA"/>
</dbReference>
<keyword evidence="5 8" id="KW-0812">Transmembrane</keyword>
<evidence type="ECO:0000256" key="2">
    <source>
        <dbReference type="ARBA" id="ARBA00006236"/>
    </source>
</evidence>
<comment type="similarity">
    <text evidence="2 8">Belongs to the major facilitator superfamily. Bcr/CmlA family.</text>
</comment>
<keyword evidence="3 8" id="KW-0813">Transport</keyword>
<sequence length="431" mass="44227">MTKAETGPKDTGTAADGLPSDPRLAALRGSWAFYAIMLIAVGLGPLAMSSFMPALPAVQDAFGVTADRAQLAISLSMLAIGVFTLIYGPLSDRFGRRPILVFAIGLGLFGSIVGALAGSIEVVIFGRILQAAGTAAGVVLARAIVKDVYGPERMTGVIGTLTAALMLAPMAGPFLGGFAVARFDWWGPFAVIAAITALVWALVLLRLPETHHFADRGTSTAQMARDFGGLFVNRAYMGYALHGVVVQGAFFAFLGGAPYLVSDVYGQPPSAYGAYFITLPLGFMAGNLVAGIWGSRIGNDRLIALGTLVSIAATAAALWVAQSDLANPYWLFAPVGLAMIGNGLALPGSQSGSVAAAPLIAGSASGLFSAMQALFAAAVLQWVGAWQGADAGSALPTLIPMTGLMVAAPLVYAALVRPWGRPARAVTAPAE</sequence>
<gene>
    <name evidence="10" type="ORF">EV659_10640</name>
</gene>
<evidence type="ECO:0000256" key="6">
    <source>
        <dbReference type="ARBA" id="ARBA00022989"/>
    </source>
</evidence>
<evidence type="ECO:0000256" key="5">
    <source>
        <dbReference type="ARBA" id="ARBA00022692"/>
    </source>
</evidence>
<proteinExistence type="inferred from homology"/>